<accession>A0A2G6KBD8</accession>
<evidence type="ECO:0000259" key="4">
    <source>
        <dbReference type="PROSITE" id="PS50949"/>
    </source>
</evidence>
<dbReference type="InterPro" id="IPR028082">
    <property type="entry name" value="Peripla_BP_I"/>
</dbReference>
<dbReference type="PRINTS" id="PR00035">
    <property type="entry name" value="HTHGNTR"/>
</dbReference>
<dbReference type="GO" id="GO:0000976">
    <property type="term" value="F:transcription cis-regulatory region binding"/>
    <property type="evidence" value="ECO:0007669"/>
    <property type="project" value="TreeGrafter"/>
</dbReference>
<evidence type="ECO:0000256" key="2">
    <source>
        <dbReference type="ARBA" id="ARBA00023125"/>
    </source>
</evidence>
<organism evidence="5 6">
    <name type="scientific">candidate division KSB3 bacterium</name>
    <dbReference type="NCBI Taxonomy" id="2044937"/>
    <lineage>
        <taxon>Bacteria</taxon>
        <taxon>candidate division KSB3</taxon>
    </lineage>
</organism>
<dbReference type="Gene3D" id="3.40.50.2300">
    <property type="match status" value="2"/>
</dbReference>
<name>A0A2G6KBD8_9BACT</name>
<dbReference type="Pfam" id="PF00392">
    <property type="entry name" value="GntR"/>
    <property type="match status" value="1"/>
</dbReference>
<dbReference type="SUPFAM" id="SSF46785">
    <property type="entry name" value="Winged helix' DNA-binding domain"/>
    <property type="match status" value="1"/>
</dbReference>
<dbReference type="CDD" id="cd01541">
    <property type="entry name" value="PBP1_AraR"/>
    <property type="match status" value="1"/>
</dbReference>
<dbReference type="InterPro" id="IPR036388">
    <property type="entry name" value="WH-like_DNA-bd_sf"/>
</dbReference>
<proteinExistence type="predicted"/>
<keyword evidence="2" id="KW-0238">DNA-binding</keyword>
<protein>
    <submittedName>
        <fullName evidence="5">GntR family transcriptional regulator</fullName>
    </submittedName>
</protein>
<evidence type="ECO:0000313" key="5">
    <source>
        <dbReference type="EMBL" id="PIE32981.1"/>
    </source>
</evidence>
<dbReference type="SMART" id="SM00345">
    <property type="entry name" value="HTH_GNTR"/>
    <property type="match status" value="1"/>
</dbReference>
<dbReference type="GO" id="GO:0003700">
    <property type="term" value="F:DNA-binding transcription factor activity"/>
    <property type="evidence" value="ECO:0007669"/>
    <property type="project" value="InterPro"/>
</dbReference>
<evidence type="ECO:0000313" key="6">
    <source>
        <dbReference type="Proteomes" id="UP000230821"/>
    </source>
</evidence>
<reference evidence="5 6" key="1">
    <citation type="submission" date="2017-10" db="EMBL/GenBank/DDBJ databases">
        <title>Novel microbial diversity and functional potential in the marine mammal oral microbiome.</title>
        <authorList>
            <person name="Dudek N.K."/>
            <person name="Sun C.L."/>
            <person name="Burstein D."/>
            <person name="Kantor R.S."/>
            <person name="Aliaga Goltsman D.S."/>
            <person name="Bik E.M."/>
            <person name="Thomas B.C."/>
            <person name="Banfield J.F."/>
            <person name="Relman D.A."/>
        </authorList>
    </citation>
    <scope>NUCLEOTIDE SEQUENCE [LARGE SCALE GENOMIC DNA]</scope>
    <source>
        <strain evidence="5">DOLJORAL78_47_16</strain>
    </source>
</reference>
<feature type="domain" description="HTH gntR-type" evidence="4">
    <location>
        <begin position="9"/>
        <end position="77"/>
    </location>
</feature>
<dbReference type="InterPro" id="IPR036390">
    <property type="entry name" value="WH_DNA-bd_sf"/>
</dbReference>
<dbReference type="Proteomes" id="UP000230821">
    <property type="component" value="Unassembled WGS sequence"/>
</dbReference>
<dbReference type="AlphaFoldDB" id="A0A2G6KBD8"/>
<sequence>MKIDSEKSEPKYRQLKHIITRYLAQEHYQPDQKIPSEAELMERFDVSRGTVRQTLAELVNEGVIYKKQGLGSFFSGQHEKSQQEQSGLIGVITPRMFNYIYPQILQGINDVVHQKHYNVVLSGSEGNSENEYPHLEQLLTRGIEGLIFEPAGSPKRFQDTRVFELIQSLSIPVVFMDWALDTPSVSYVSLDDVEGGFRATKYLIEQGHQRIAYIYMSNHVPGLLRNKGYKKALAMHDLSFDSLLIRSRPIFKWIQADCAYMLTKELLALGKKRPTAIFFFNDEAAIRGYAAIREAGLCIPDDISVMGFDDTQLATMAEVPMTSVVHPKYHIGKWAAEMLFDQLEAEGHTTPRQMILHPSIAIRDSVKTLL</sequence>
<comment type="caution">
    <text evidence="5">The sequence shown here is derived from an EMBL/GenBank/DDBJ whole genome shotgun (WGS) entry which is preliminary data.</text>
</comment>
<evidence type="ECO:0000256" key="3">
    <source>
        <dbReference type="ARBA" id="ARBA00023163"/>
    </source>
</evidence>
<keyword evidence="1" id="KW-0805">Transcription regulation</keyword>
<dbReference type="InterPro" id="IPR000524">
    <property type="entry name" value="Tscrpt_reg_HTH_GntR"/>
</dbReference>
<dbReference type="Pfam" id="PF13377">
    <property type="entry name" value="Peripla_BP_3"/>
    <property type="match status" value="1"/>
</dbReference>
<dbReference type="SUPFAM" id="SSF53822">
    <property type="entry name" value="Periplasmic binding protein-like I"/>
    <property type="match status" value="1"/>
</dbReference>
<dbReference type="PANTHER" id="PTHR30146:SF109">
    <property type="entry name" value="HTH-TYPE TRANSCRIPTIONAL REGULATOR GALS"/>
    <property type="match status" value="1"/>
</dbReference>
<dbReference type="CDD" id="cd07377">
    <property type="entry name" value="WHTH_GntR"/>
    <property type="match status" value="1"/>
</dbReference>
<gene>
    <name evidence="5" type="ORF">CSA56_13710</name>
</gene>
<evidence type="ECO:0000256" key="1">
    <source>
        <dbReference type="ARBA" id="ARBA00023015"/>
    </source>
</evidence>
<dbReference type="PANTHER" id="PTHR30146">
    <property type="entry name" value="LACI-RELATED TRANSCRIPTIONAL REPRESSOR"/>
    <property type="match status" value="1"/>
</dbReference>
<dbReference type="PROSITE" id="PS50949">
    <property type="entry name" value="HTH_GNTR"/>
    <property type="match status" value="1"/>
</dbReference>
<dbReference type="EMBL" id="PDSK01000105">
    <property type="protein sequence ID" value="PIE32981.1"/>
    <property type="molecule type" value="Genomic_DNA"/>
</dbReference>
<dbReference type="InterPro" id="IPR046335">
    <property type="entry name" value="LacI/GalR-like_sensor"/>
</dbReference>
<dbReference type="Gene3D" id="1.10.10.10">
    <property type="entry name" value="Winged helix-like DNA-binding domain superfamily/Winged helix DNA-binding domain"/>
    <property type="match status" value="1"/>
</dbReference>
<keyword evidence="3" id="KW-0804">Transcription</keyword>
<dbReference type="InterPro" id="IPR033532">
    <property type="entry name" value="AraR_ligand_bind_dom"/>
</dbReference>